<feature type="transmembrane region" description="Helical" evidence="6">
    <location>
        <begin position="267"/>
        <end position="286"/>
    </location>
</feature>
<feature type="transmembrane region" description="Helical" evidence="6">
    <location>
        <begin position="331"/>
        <end position="354"/>
    </location>
</feature>
<dbReference type="InterPro" id="IPR011701">
    <property type="entry name" value="MFS"/>
</dbReference>
<keyword evidence="9" id="KW-1185">Reference proteome</keyword>
<feature type="domain" description="Major facilitator superfamily (MFS) profile" evidence="7">
    <location>
        <begin position="2"/>
        <end position="384"/>
    </location>
</feature>
<protein>
    <submittedName>
        <fullName evidence="8">MFS transporter</fullName>
    </submittedName>
</protein>
<reference evidence="8 9" key="1">
    <citation type="submission" date="2016-03" db="EMBL/GenBank/DDBJ databases">
        <title>Microsymbionts genomes from the relict species Vavilovia formosa (Stev.) Fed.</title>
        <authorList>
            <person name="Kopat V."/>
            <person name="Chirak E."/>
            <person name="Kimeklis A."/>
            <person name="Andronov E."/>
        </authorList>
    </citation>
    <scope>NUCLEOTIDE SEQUENCE [LARGE SCALE GENOMIC DNA]</scope>
    <source>
        <strain evidence="8 9">Vaf07</strain>
    </source>
</reference>
<feature type="transmembrane region" description="Helical" evidence="6">
    <location>
        <begin position="126"/>
        <end position="146"/>
    </location>
</feature>
<dbReference type="Proteomes" id="UP000076574">
    <property type="component" value="Unassembled WGS sequence"/>
</dbReference>
<evidence type="ECO:0000256" key="2">
    <source>
        <dbReference type="ARBA" id="ARBA00022475"/>
    </source>
</evidence>
<feature type="transmembrane region" description="Helical" evidence="6">
    <location>
        <begin position="234"/>
        <end position="255"/>
    </location>
</feature>
<evidence type="ECO:0000256" key="4">
    <source>
        <dbReference type="ARBA" id="ARBA00022989"/>
    </source>
</evidence>
<accession>A0A164AKC5</accession>
<dbReference type="PANTHER" id="PTHR43124">
    <property type="entry name" value="PURINE EFFLUX PUMP PBUE"/>
    <property type="match status" value="1"/>
</dbReference>
<feature type="transmembrane region" description="Helical" evidence="6">
    <location>
        <begin position="199"/>
        <end position="222"/>
    </location>
</feature>
<evidence type="ECO:0000256" key="5">
    <source>
        <dbReference type="ARBA" id="ARBA00023136"/>
    </source>
</evidence>
<feature type="transmembrane region" description="Helical" evidence="6">
    <location>
        <begin position="292"/>
        <end position="310"/>
    </location>
</feature>
<evidence type="ECO:0000256" key="6">
    <source>
        <dbReference type="SAM" id="Phobius"/>
    </source>
</evidence>
<organism evidence="8 9">
    <name type="scientific">Tardiphaga robiniae</name>
    <dbReference type="NCBI Taxonomy" id="943830"/>
    <lineage>
        <taxon>Bacteria</taxon>
        <taxon>Pseudomonadati</taxon>
        <taxon>Pseudomonadota</taxon>
        <taxon>Alphaproteobacteria</taxon>
        <taxon>Hyphomicrobiales</taxon>
        <taxon>Nitrobacteraceae</taxon>
        <taxon>Tardiphaga</taxon>
    </lineage>
</organism>
<feature type="transmembrane region" description="Helical" evidence="6">
    <location>
        <begin position="360"/>
        <end position="380"/>
    </location>
</feature>
<dbReference type="PROSITE" id="PS50850">
    <property type="entry name" value="MFS"/>
    <property type="match status" value="1"/>
</dbReference>
<dbReference type="InterPro" id="IPR036259">
    <property type="entry name" value="MFS_trans_sf"/>
</dbReference>
<keyword evidence="2" id="KW-1003">Cell membrane</keyword>
<dbReference type="GO" id="GO:0005886">
    <property type="term" value="C:plasma membrane"/>
    <property type="evidence" value="ECO:0007669"/>
    <property type="project" value="UniProtKB-SubCell"/>
</dbReference>
<gene>
    <name evidence="8" type="ORF">A4A58_00165</name>
</gene>
<dbReference type="RefSeq" id="WP_068730338.1">
    <property type="nucleotide sequence ID" value="NZ_LVYV01000001.1"/>
</dbReference>
<evidence type="ECO:0000313" key="8">
    <source>
        <dbReference type="EMBL" id="KZD24945.1"/>
    </source>
</evidence>
<sequence>MSVFWLALAAFAIGTEAFVIAGLLPIMAADLNVTLAATGQLVTVYAITYAIGSPILAVLFSNFDRRAVVSLALVCFIVGNLLAAVATTFGTLLLSRMLMAVGAGLCMPTAMAVAIAIAAPERRGRAASLVISGLTVATVLGVPLGTWVGSHFGWRSTFVMVAALGAVALAGLLLGLPRGLPRTAATLGQRLAVARHPEVLKTLAVTCMWGLGGFTSFTYLAVPLHRLGFDANGISLALLVFGVAAAIGNTLGGTMSDRIGPLRTSTLGLIGMMLSLTLQSVALTFAPPATAGVLFLVFIFTQGIAGWMFYPGQVAHLVRVTPEASVIALSLNASAMYIGFAAGSALGGVVLSTLSSSHLGWIGGCAEAAALALVLAGHLLKRPKPAQIAG</sequence>
<keyword evidence="3 6" id="KW-0812">Transmembrane</keyword>
<dbReference type="OrthoDB" id="9810111at2"/>
<dbReference type="CDD" id="cd17324">
    <property type="entry name" value="MFS_NepI_like"/>
    <property type="match status" value="1"/>
</dbReference>
<dbReference type="EMBL" id="LVYV01000001">
    <property type="protein sequence ID" value="KZD24945.1"/>
    <property type="molecule type" value="Genomic_DNA"/>
</dbReference>
<evidence type="ECO:0000256" key="1">
    <source>
        <dbReference type="ARBA" id="ARBA00004651"/>
    </source>
</evidence>
<dbReference type="InterPro" id="IPR050189">
    <property type="entry name" value="MFS_Efflux_Transporters"/>
</dbReference>
<dbReference type="InterPro" id="IPR020846">
    <property type="entry name" value="MFS_dom"/>
</dbReference>
<feature type="transmembrane region" description="Helical" evidence="6">
    <location>
        <begin position="158"/>
        <end position="178"/>
    </location>
</feature>
<dbReference type="STRING" id="943830.A4A58_00165"/>
<proteinExistence type="predicted"/>
<feature type="transmembrane region" description="Helical" evidence="6">
    <location>
        <begin position="98"/>
        <end position="119"/>
    </location>
</feature>
<dbReference type="PANTHER" id="PTHR43124:SF10">
    <property type="entry name" value="PURINE EFFLUX PUMP PBUE"/>
    <property type="match status" value="1"/>
</dbReference>
<keyword evidence="5 6" id="KW-0472">Membrane</keyword>
<comment type="caution">
    <text evidence="8">The sequence shown here is derived from an EMBL/GenBank/DDBJ whole genome shotgun (WGS) entry which is preliminary data.</text>
</comment>
<comment type="subcellular location">
    <subcellularLocation>
        <location evidence="1">Cell membrane</location>
        <topology evidence="1">Multi-pass membrane protein</topology>
    </subcellularLocation>
</comment>
<name>A0A164AKC5_9BRAD</name>
<dbReference type="GO" id="GO:0022857">
    <property type="term" value="F:transmembrane transporter activity"/>
    <property type="evidence" value="ECO:0007669"/>
    <property type="project" value="InterPro"/>
</dbReference>
<dbReference type="Pfam" id="PF07690">
    <property type="entry name" value="MFS_1"/>
    <property type="match status" value="1"/>
</dbReference>
<feature type="transmembrane region" description="Helical" evidence="6">
    <location>
        <begin position="41"/>
        <end position="60"/>
    </location>
</feature>
<feature type="transmembrane region" description="Helical" evidence="6">
    <location>
        <begin position="67"/>
        <end position="92"/>
    </location>
</feature>
<dbReference type="Gene3D" id="1.20.1250.20">
    <property type="entry name" value="MFS general substrate transporter like domains"/>
    <property type="match status" value="1"/>
</dbReference>
<evidence type="ECO:0000256" key="3">
    <source>
        <dbReference type="ARBA" id="ARBA00022692"/>
    </source>
</evidence>
<keyword evidence="4 6" id="KW-1133">Transmembrane helix</keyword>
<evidence type="ECO:0000259" key="7">
    <source>
        <dbReference type="PROSITE" id="PS50850"/>
    </source>
</evidence>
<evidence type="ECO:0000313" key="9">
    <source>
        <dbReference type="Proteomes" id="UP000076574"/>
    </source>
</evidence>
<dbReference type="AlphaFoldDB" id="A0A164AKC5"/>
<dbReference type="SUPFAM" id="SSF103473">
    <property type="entry name" value="MFS general substrate transporter"/>
    <property type="match status" value="1"/>
</dbReference>